<gene>
    <name evidence="3" type="primary">LOC108671131</name>
</gene>
<dbReference type="Proteomes" id="UP000694843">
    <property type="component" value="Unplaced"/>
</dbReference>
<dbReference type="AlphaFoldDB" id="A0A979FGH7"/>
<organism evidence="2 3">
    <name type="scientific">Hyalella azteca</name>
    <name type="common">Amphipod</name>
    <dbReference type="NCBI Taxonomy" id="294128"/>
    <lineage>
        <taxon>Eukaryota</taxon>
        <taxon>Metazoa</taxon>
        <taxon>Ecdysozoa</taxon>
        <taxon>Arthropoda</taxon>
        <taxon>Crustacea</taxon>
        <taxon>Multicrustacea</taxon>
        <taxon>Malacostraca</taxon>
        <taxon>Eumalacostraca</taxon>
        <taxon>Peracarida</taxon>
        <taxon>Amphipoda</taxon>
        <taxon>Senticaudata</taxon>
        <taxon>Talitrida</taxon>
        <taxon>Talitroidea</taxon>
        <taxon>Hyalellidae</taxon>
        <taxon>Hyalella</taxon>
    </lineage>
</organism>
<reference evidence="3" key="1">
    <citation type="submission" date="2025-08" db="UniProtKB">
        <authorList>
            <consortium name="RefSeq"/>
        </authorList>
    </citation>
    <scope>IDENTIFICATION</scope>
    <source>
        <tissue evidence="3">Whole organism</tissue>
    </source>
</reference>
<name>A0A979FGH7_HYAAZ</name>
<evidence type="ECO:0000313" key="3">
    <source>
        <dbReference type="RefSeq" id="XP_047736030.1"/>
    </source>
</evidence>
<dbReference type="GeneID" id="108671131"/>
<keyword evidence="2" id="KW-1185">Reference proteome</keyword>
<sequence length="120" mass="12200">MECSPTDATTAQNASGLNEDSTQSLTETTGAATNASKSDEKAMQSLIEAVKRRRRSSLFPAPPAAGAGSPAAKGGGGALPDRSTRRSIGGARREVLVVGEMGPYGLMGPLAAAWLATPQQ</sequence>
<proteinExistence type="predicted"/>
<evidence type="ECO:0000313" key="2">
    <source>
        <dbReference type="Proteomes" id="UP000694843"/>
    </source>
</evidence>
<feature type="compositionally biased region" description="Polar residues" evidence="1">
    <location>
        <begin position="1"/>
        <end position="36"/>
    </location>
</feature>
<evidence type="ECO:0000256" key="1">
    <source>
        <dbReference type="SAM" id="MobiDB-lite"/>
    </source>
</evidence>
<accession>A0A979FGH7</accession>
<feature type="region of interest" description="Disordered" evidence="1">
    <location>
        <begin position="1"/>
        <end position="91"/>
    </location>
</feature>
<dbReference type="RefSeq" id="XP_047736030.1">
    <property type="nucleotide sequence ID" value="XM_047880074.1"/>
</dbReference>
<dbReference type="KEGG" id="hazt:108671131"/>
<protein>
    <submittedName>
        <fullName evidence="3">Uncharacterized protein LOC108671131</fullName>
    </submittedName>
</protein>